<reference evidence="5 6" key="1">
    <citation type="submission" date="2016-08" db="EMBL/GenBank/DDBJ databases">
        <title>Genome of Bacillus solimangrovi GH2-4.</title>
        <authorList>
            <person name="Lim S."/>
            <person name="Kim B.-C."/>
        </authorList>
    </citation>
    <scope>NUCLEOTIDE SEQUENCE [LARGE SCALE GENOMIC DNA]</scope>
    <source>
        <strain evidence="5 6">GH2-4</strain>
    </source>
</reference>
<dbReference type="SUPFAM" id="SSF55729">
    <property type="entry name" value="Acyl-CoA N-acyltransferases (Nat)"/>
    <property type="match status" value="1"/>
</dbReference>
<dbReference type="PANTHER" id="PTHR43792">
    <property type="entry name" value="GNAT FAMILY, PUTATIVE (AFU_ORTHOLOGUE AFUA_3G00765)-RELATED-RELATED"/>
    <property type="match status" value="1"/>
</dbReference>
<comment type="caution">
    <text evidence="5">The sequence shown here is derived from an EMBL/GenBank/DDBJ whole genome shotgun (WGS) entry which is preliminary data.</text>
</comment>
<evidence type="ECO:0000256" key="1">
    <source>
        <dbReference type="ARBA" id="ARBA00022679"/>
    </source>
</evidence>
<dbReference type="InterPro" id="IPR016181">
    <property type="entry name" value="Acyl_CoA_acyltransferase"/>
</dbReference>
<dbReference type="GO" id="GO:0005737">
    <property type="term" value="C:cytoplasm"/>
    <property type="evidence" value="ECO:0007669"/>
    <property type="project" value="TreeGrafter"/>
</dbReference>
<evidence type="ECO:0000313" key="6">
    <source>
        <dbReference type="Proteomes" id="UP000095209"/>
    </source>
</evidence>
<keyword evidence="6" id="KW-1185">Reference proteome</keyword>
<evidence type="ECO:0000256" key="3">
    <source>
        <dbReference type="ARBA" id="ARBA00038502"/>
    </source>
</evidence>
<gene>
    <name evidence="5" type="ORF">BFG57_09010</name>
</gene>
<protein>
    <submittedName>
        <fullName evidence="5">Alanine acetyltransferase</fullName>
    </submittedName>
</protein>
<dbReference type="PANTHER" id="PTHR43792:SF8">
    <property type="entry name" value="[RIBOSOMAL PROTEIN US5]-ALANINE N-ACETYLTRANSFERASE"/>
    <property type="match status" value="1"/>
</dbReference>
<dbReference type="STRING" id="1305675.BFG57_09010"/>
<keyword evidence="2" id="KW-0012">Acyltransferase</keyword>
<sequence length="186" mass="21984">MILYETERLILRQVDDSFAQQVLAYYERNRDFLTEWEAQKPAEFYTIDVQRLNLRRDIEIFARGDSLKLWIFKKVDNDYSNVIGCITFSLITRGIFQSCFVGYKLDQGQLNQGFVTEALRKAIEVMFKDFGLHRIEAPIMPRNKASIKVAEKLGFENEGLSRKMLKVNGIWEDHIRWVLLNEHEQE</sequence>
<keyword evidence="1 5" id="KW-0808">Transferase</keyword>
<dbReference type="GO" id="GO:0008999">
    <property type="term" value="F:protein-N-terminal-alanine acetyltransferase activity"/>
    <property type="evidence" value="ECO:0007669"/>
    <property type="project" value="TreeGrafter"/>
</dbReference>
<feature type="domain" description="N-acetyltransferase" evidence="4">
    <location>
        <begin position="9"/>
        <end position="182"/>
    </location>
</feature>
<dbReference type="Gene3D" id="3.40.630.30">
    <property type="match status" value="1"/>
</dbReference>
<evidence type="ECO:0000313" key="5">
    <source>
        <dbReference type="EMBL" id="OEH94180.1"/>
    </source>
</evidence>
<dbReference type="EMBL" id="MJEH01000004">
    <property type="protein sequence ID" value="OEH94180.1"/>
    <property type="molecule type" value="Genomic_DNA"/>
</dbReference>
<dbReference type="InterPro" id="IPR051531">
    <property type="entry name" value="N-acetyltransferase"/>
</dbReference>
<dbReference type="Pfam" id="PF13302">
    <property type="entry name" value="Acetyltransf_3"/>
    <property type="match status" value="1"/>
</dbReference>
<dbReference type="PROSITE" id="PS51186">
    <property type="entry name" value="GNAT"/>
    <property type="match status" value="1"/>
</dbReference>
<comment type="similarity">
    <text evidence="3">Belongs to the acetyltransferase family. RimJ subfamily.</text>
</comment>
<accession>A0A1E5LJB8</accession>
<evidence type="ECO:0000259" key="4">
    <source>
        <dbReference type="PROSITE" id="PS51186"/>
    </source>
</evidence>
<dbReference type="RefSeq" id="WP_069715743.1">
    <property type="nucleotide sequence ID" value="NZ_MJEH01000004.1"/>
</dbReference>
<name>A0A1E5LJB8_9BACI</name>
<dbReference type="AlphaFoldDB" id="A0A1E5LJB8"/>
<dbReference type="OrthoDB" id="9795206at2"/>
<dbReference type="FunFam" id="3.40.630.30:FF:000005">
    <property type="entry name" value="Ribosomal protein alanine acetyltransferase"/>
    <property type="match status" value="1"/>
</dbReference>
<proteinExistence type="inferred from homology"/>
<dbReference type="InterPro" id="IPR000182">
    <property type="entry name" value="GNAT_dom"/>
</dbReference>
<evidence type="ECO:0000256" key="2">
    <source>
        <dbReference type="ARBA" id="ARBA00023315"/>
    </source>
</evidence>
<dbReference type="Proteomes" id="UP000095209">
    <property type="component" value="Unassembled WGS sequence"/>
</dbReference>
<organism evidence="5 6">
    <name type="scientific">Bacillus solimangrovi</name>
    <dbReference type="NCBI Taxonomy" id="1305675"/>
    <lineage>
        <taxon>Bacteria</taxon>
        <taxon>Bacillati</taxon>
        <taxon>Bacillota</taxon>
        <taxon>Bacilli</taxon>
        <taxon>Bacillales</taxon>
        <taxon>Bacillaceae</taxon>
        <taxon>Bacillus</taxon>
    </lineage>
</organism>